<evidence type="ECO:0000259" key="1">
    <source>
        <dbReference type="PROSITE" id="PS51819"/>
    </source>
</evidence>
<dbReference type="Gene3D" id="3.10.180.10">
    <property type="entry name" value="2,3-Dihydroxybiphenyl 1,2-Dioxygenase, domain 1"/>
    <property type="match status" value="1"/>
</dbReference>
<evidence type="ECO:0000313" key="2">
    <source>
        <dbReference type="EMBL" id="GLS15024.1"/>
    </source>
</evidence>
<name>A0ABQ6C4H9_9BURK</name>
<gene>
    <name evidence="2" type="ORF">GCM10007935_24570</name>
</gene>
<comment type="caution">
    <text evidence="2">The sequence shown here is derived from an EMBL/GenBank/DDBJ whole genome shotgun (WGS) entry which is preliminary data.</text>
</comment>
<proteinExistence type="predicted"/>
<keyword evidence="3" id="KW-1185">Reference proteome</keyword>
<dbReference type="InterPro" id="IPR004360">
    <property type="entry name" value="Glyas_Fos-R_dOase_dom"/>
</dbReference>
<reference evidence="3" key="1">
    <citation type="journal article" date="2019" name="Int. J. Syst. Evol. Microbiol.">
        <title>The Global Catalogue of Microorganisms (GCM) 10K type strain sequencing project: providing services to taxonomists for standard genome sequencing and annotation.</title>
        <authorList>
            <consortium name="The Broad Institute Genomics Platform"/>
            <consortium name="The Broad Institute Genome Sequencing Center for Infectious Disease"/>
            <person name="Wu L."/>
            <person name="Ma J."/>
        </authorList>
    </citation>
    <scope>NUCLEOTIDE SEQUENCE [LARGE SCALE GENOMIC DNA]</scope>
    <source>
        <strain evidence="3">NBRC 109341</strain>
    </source>
</reference>
<accession>A0ABQ6C4H9</accession>
<evidence type="ECO:0000313" key="3">
    <source>
        <dbReference type="Proteomes" id="UP001156903"/>
    </source>
</evidence>
<dbReference type="EMBL" id="BSPB01000019">
    <property type="protein sequence ID" value="GLS15024.1"/>
    <property type="molecule type" value="Genomic_DNA"/>
</dbReference>
<dbReference type="InterPro" id="IPR029068">
    <property type="entry name" value="Glyas_Bleomycin-R_OHBP_Dase"/>
</dbReference>
<dbReference type="InterPro" id="IPR037523">
    <property type="entry name" value="VOC_core"/>
</dbReference>
<dbReference type="RefSeq" id="WP_284308054.1">
    <property type="nucleotide sequence ID" value="NZ_BSPB01000019.1"/>
</dbReference>
<dbReference type="Pfam" id="PF00903">
    <property type="entry name" value="Glyoxalase"/>
    <property type="match status" value="1"/>
</dbReference>
<dbReference type="SUPFAM" id="SSF54593">
    <property type="entry name" value="Glyoxalase/Bleomycin resistance protein/Dihydroxybiphenyl dioxygenase"/>
    <property type="match status" value="1"/>
</dbReference>
<sequence length="147" mass="15666">MKLFVNLFCTDIAAQLAFYQALLGLPEDSHSRSPIYRAVETEHFQFGFHAPPAYGVLQLADRQPADPASAPVTAYATFMLDNPSEVNAAADRAAALGGRIVKGPYATYYGQWQAVLADPEGHMFRVSTGSLPAGVEAPALTLPATAP</sequence>
<dbReference type="Proteomes" id="UP001156903">
    <property type="component" value="Unassembled WGS sequence"/>
</dbReference>
<feature type="domain" description="VOC" evidence="1">
    <location>
        <begin position="1"/>
        <end position="129"/>
    </location>
</feature>
<protein>
    <recommendedName>
        <fullName evidence="1">VOC domain-containing protein</fullName>
    </recommendedName>
</protein>
<dbReference type="PROSITE" id="PS51819">
    <property type="entry name" value="VOC"/>
    <property type="match status" value="1"/>
</dbReference>
<organism evidence="2 3">
    <name type="scientific">Hydrogenophaga electricum</name>
    <dbReference type="NCBI Taxonomy" id="1230953"/>
    <lineage>
        <taxon>Bacteria</taxon>
        <taxon>Pseudomonadati</taxon>
        <taxon>Pseudomonadota</taxon>
        <taxon>Betaproteobacteria</taxon>
        <taxon>Burkholderiales</taxon>
        <taxon>Comamonadaceae</taxon>
        <taxon>Hydrogenophaga</taxon>
    </lineage>
</organism>